<accession>A0A8S1H6L9</accession>
<feature type="transmembrane region" description="Helical" evidence="6">
    <location>
        <begin position="119"/>
        <end position="138"/>
    </location>
</feature>
<protein>
    <recommendedName>
        <fullName evidence="10">Transmembrane protein 144</fullName>
    </recommendedName>
</protein>
<evidence type="ECO:0008006" key="10">
    <source>
        <dbReference type="Google" id="ProtNLM"/>
    </source>
</evidence>
<keyword evidence="5 6" id="KW-0472">Membrane</keyword>
<proteinExistence type="inferred from homology"/>
<keyword evidence="4 6" id="KW-1133">Transmembrane helix</keyword>
<gene>
    <name evidence="8" type="ORF">CAUJ_LOCUS6906</name>
</gene>
<comment type="subcellular location">
    <subcellularLocation>
        <location evidence="1">Membrane</location>
        <topology evidence="1">Multi-pass membrane protein</topology>
    </subcellularLocation>
</comment>
<evidence type="ECO:0000313" key="9">
    <source>
        <dbReference type="Proteomes" id="UP000835052"/>
    </source>
</evidence>
<sequence>MFLGICICLCAAFCLGSVFVPLKKFPPSDGFTTQLFMAIGAFAVACVTSVLINFPPVYPVALLGGVVWSSGNALAVPILSRLGMALGILIWNSVACVVGWATARFGLFGVPQMLPDSHILNYMGIVVLVVGSVFYLFVKSNVVEDETGESNVDAKDAEEPAVPATERLIAIGGAMLSGFFYGSMCTPITMLQTRKDLYPGMPSQGLPYHFSFFTGVMFTSGLIFAGYCVFKRNQPYMSWNLALPAMCSGAIFSSAMGFLFVANGLLSQTIAFPICMMAPGIVAAAWSVLYFREISGRRNLIFLGVASTFTFVGVTMVTVSKDTSH</sequence>
<dbReference type="InterPro" id="IPR010651">
    <property type="entry name" value="Sugar_transport"/>
</dbReference>
<evidence type="ECO:0000256" key="7">
    <source>
        <dbReference type="SAM" id="SignalP"/>
    </source>
</evidence>
<feature type="transmembrane region" description="Helical" evidence="6">
    <location>
        <begin position="270"/>
        <end position="291"/>
    </location>
</feature>
<dbReference type="PANTHER" id="PTHR16119">
    <property type="entry name" value="TRANSMEMBRANE PROTEIN 144"/>
    <property type="match status" value="1"/>
</dbReference>
<evidence type="ECO:0000256" key="2">
    <source>
        <dbReference type="ARBA" id="ARBA00005731"/>
    </source>
</evidence>
<dbReference type="Pfam" id="PF07857">
    <property type="entry name" value="TMEM144"/>
    <property type="match status" value="1"/>
</dbReference>
<dbReference type="GO" id="GO:0016020">
    <property type="term" value="C:membrane"/>
    <property type="evidence" value="ECO:0007669"/>
    <property type="project" value="UniProtKB-SubCell"/>
</dbReference>
<comment type="caution">
    <text evidence="8">The sequence shown here is derived from an EMBL/GenBank/DDBJ whole genome shotgun (WGS) entry which is preliminary data.</text>
</comment>
<dbReference type="InterPro" id="IPR012435">
    <property type="entry name" value="TMEM144"/>
</dbReference>
<feature type="transmembrane region" description="Helical" evidence="6">
    <location>
        <begin position="85"/>
        <end position="107"/>
    </location>
</feature>
<feature type="transmembrane region" description="Helical" evidence="6">
    <location>
        <begin position="35"/>
        <end position="54"/>
    </location>
</feature>
<keyword evidence="3 6" id="KW-0812">Transmembrane</keyword>
<feature type="signal peptide" evidence="7">
    <location>
        <begin position="1"/>
        <end position="16"/>
    </location>
</feature>
<dbReference type="AlphaFoldDB" id="A0A8S1H6L9"/>
<evidence type="ECO:0000313" key="8">
    <source>
        <dbReference type="EMBL" id="CAD6190987.1"/>
    </source>
</evidence>
<evidence type="ECO:0000256" key="5">
    <source>
        <dbReference type="ARBA" id="ARBA00023136"/>
    </source>
</evidence>
<organism evidence="8 9">
    <name type="scientific">Caenorhabditis auriculariae</name>
    <dbReference type="NCBI Taxonomy" id="2777116"/>
    <lineage>
        <taxon>Eukaryota</taxon>
        <taxon>Metazoa</taxon>
        <taxon>Ecdysozoa</taxon>
        <taxon>Nematoda</taxon>
        <taxon>Chromadorea</taxon>
        <taxon>Rhabditida</taxon>
        <taxon>Rhabditina</taxon>
        <taxon>Rhabditomorpha</taxon>
        <taxon>Rhabditoidea</taxon>
        <taxon>Rhabditidae</taxon>
        <taxon>Peloderinae</taxon>
        <taxon>Caenorhabditis</taxon>
    </lineage>
</organism>
<dbReference type="Proteomes" id="UP000835052">
    <property type="component" value="Unassembled WGS sequence"/>
</dbReference>
<feature type="transmembrane region" description="Helical" evidence="6">
    <location>
        <begin position="300"/>
        <end position="319"/>
    </location>
</feature>
<reference evidence="8" key="1">
    <citation type="submission" date="2020-10" db="EMBL/GenBank/DDBJ databases">
        <authorList>
            <person name="Kikuchi T."/>
        </authorList>
    </citation>
    <scope>NUCLEOTIDE SEQUENCE</scope>
    <source>
        <strain evidence="8">NKZ352</strain>
    </source>
</reference>
<evidence type="ECO:0000256" key="3">
    <source>
        <dbReference type="ARBA" id="ARBA00022692"/>
    </source>
</evidence>
<dbReference type="EMBL" id="CAJGYM010000018">
    <property type="protein sequence ID" value="CAD6190987.1"/>
    <property type="molecule type" value="Genomic_DNA"/>
</dbReference>
<feature type="chain" id="PRO_5035797963" description="Transmembrane protein 144" evidence="7">
    <location>
        <begin position="17"/>
        <end position="325"/>
    </location>
</feature>
<evidence type="ECO:0000256" key="6">
    <source>
        <dbReference type="SAM" id="Phobius"/>
    </source>
</evidence>
<evidence type="ECO:0000256" key="1">
    <source>
        <dbReference type="ARBA" id="ARBA00004141"/>
    </source>
</evidence>
<name>A0A8S1H6L9_9PELO</name>
<keyword evidence="9" id="KW-1185">Reference proteome</keyword>
<dbReference type="PANTHER" id="PTHR16119:SF16">
    <property type="entry name" value="TRANSMEMBRANE PROTEIN 144 HOMOLOG"/>
    <property type="match status" value="1"/>
</dbReference>
<feature type="transmembrane region" description="Helical" evidence="6">
    <location>
        <begin position="208"/>
        <end position="230"/>
    </location>
</feature>
<dbReference type="OrthoDB" id="426527at2759"/>
<evidence type="ECO:0000256" key="4">
    <source>
        <dbReference type="ARBA" id="ARBA00022989"/>
    </source>
</evidence>
<comment type="similarity">
    <text evidence="2">Belongs to the TMEM144 family.</text>
</comment>
<dbReference type="GO" id="GO:0015144">
    <property type="term" value="F:carbohydrate transmembrane transporter activity"/>
    <property type="evidence" value="ECO:0007669"/>
    <property type="project" value="InterPro"/>
</dbReference>
<feature type="transmembrane region" description="Helical" evidence="6">
    <location>
        <begin position="242"/>
        <end position="264"/>
    </location>
</feature>
<keyword evidence="7" id="KW-0732">Signal</keyword>